<evidence type="ECO:0000313" key="2">
    <source>
        <dbReference type="EMBL" id="GAA3947722.1"/>
    </source>
</evidence>
<accession>A0ABP7NKC7</accession>
<proteinExistence type="predicted"/>
<dbReference type="EMBL" id="BAAAZW010000001">
    <property type="protein sequence ID" value="GAA3947722.1"/>
    <property type="molecule type" value="Genomic_DNA"/>
</dbReference>
<protein>
    <recommendedName>
        <fullName evidence="4">FAD-binding domain-containing protein</fullName>
    </recommendedName>
</protein>
<keyword evidence="3" id="KW-1185">Reference proteome</keyword>
<dbReference type="SUPFAM" id="SSF51905">
    <property type="entry name" value="FAD/NAD(P)-binding domain"/>
    <property type="match status" value="1"/>
</dbReference>
<evidence type="ECO:0000256" key="1">
    <source>
        <dbReference type="SAM" id="MobiDB-lite"/>
    </source>
</evidence>
<evidence type="ECO:0000313" key="3">
    <source>
        <dbReference type="Proteomes" id="UP001418444"/>
    </source>
</evidence>
<comment type="caution">
    <text evidence="2">The sequence shown here is derived from an EMBL/GenBank/DDBJ whole genome shotgun (WGS) entry which is preliminary data.</text>
</comment>
<sequence length="514" mass="56245">MTHGKLAVVLGGSIAGMCAAGAAAPYFDEVLVLERDVIGEDAEHRRGVPQSKHPHFLLNSGRRAMDRIFPGFEQRLIDAGALHMMPSQAAAHCEGAGWIPRGESTMTMVYASRLLIERTLRDVLAEVSNVRVEEGVNVAGLETTGADAPDGAVTGVWVTGGDYGRQRTLIEADLVVDALGRGSPVDDWLERDGWPAIRVQSLDAGVTYSSRWYQKPAELPDDWWWAQMSVMPTSDTGPHPPEHDFLCQIFPIEHDRVLVTMGSWGLPMPREEDDFVAATRKVRAPAFGRAVALCEPISKVFVTKSTGNRRRRYDELENPPAGLVVLGDAICGFNPFYAQGMSSAGKSALLLGEKLAADRPLDAGFTRDFFADQRALLDDIWVLALARDQGYDNAEGTELAPPWRRRLAYRASWPIFNHISATTREDKKVEEHFTAVFNLDESVTEMIKSPRVLAGFAWYGIKRIVGRTTLPMGFDAQQDPPSDIWSDGKPRPGGRAQVVGSTTASAASTASVTD</sequence>
<dbReference type="Gene3D" id="3.50.50.60">
    <property type="entry name" value="FAD/NAD(P)-binding domain"/>
    <property type="match status" value="1"/>
</dbReference>
<dbReference type="InterPro" id="IPR036188">
    <property type="entry name" value="FAD/NAD-bd_sf"/>
</dbReference>
<feature type="compositionally biased region" description="Low complexity" evidence="1">
    <location>
        <begin position="501"/>
        <end position="514"/>
    </location>
</feature>
<reference evidence="3" key="1">
    <citation type="journal article" date="2019" name="Int. J. Syst. Evol. Microbiol.">
        <title>The Global Catalogue of Microorganisms (GCM) 10K type strain sequencing project: providing services to taxonomists for standard genome sequencing and annotation.</title>
        <authorList>
            <consortium name="The Broad Institute Genomics Platform"/>
            <consortium name="The Broad Institute Genome Sequencing Center for Infectious Disease"/>
            <person name="Wu L."/>
            <person name="Ma J."/>
        </authorList>
    </citation>
    <scope>NUCLEOTIDE SEQUENCE [LARGE SCALE GENOMIC DNA]</scope>
    <source>
        <strain evidence="3">JCM 16923</strain>
    </source>
</reference>
<dbReference type="PANTHER" id="PTHR43422:SF3">
    <property type="entry name" value="THIAMINE THIAZOLE SYNTHASE"/>
    <property type="match status" value="1"/>
</dbReference>
<organism evidence="2 3">
    <name type="scientific">Gordonia caeni</name>
    <dbReference type="NCBI Taxonomy" id="1007097"/>
    <lineage>
        <taxon>Bacteria</taxon>
        <taxon>Bacillati</taxon>
        <taxon>Actinomycetota</taxon>
        <taxon>Actinomycetes</taxon>
        <taxon>Mycobacteriales</taxon>
        <taxon>Gordoniaceae</taxon>
        <taxon>Gordonia</taxon>
    </lineage>
</organism>
<dbReference type="PANTHER" id="PTHR43422">
    <property type="entry name" value="THIAMINE THIAZOLE SYNTHASE"/>
    <property type="match status" value="1"/>
</dbReference>
<name>A0ABP7NKC7_9ACTN</name>
<dbReference type="RefSeq" id="WP_344779476.1">
    <property type="nucleotide sequence ID" value="NZ_BAAAZW010000001.1"/>
</dbReference>
<feature type="region of interest" description="Disordered" evidence="1">
    <location>
        <begin position="472"/>
        <end position="514"/>
    </location>
</feature>
<evidence type="ECO:0008006" key="4">
    <source>
        <dbReference type="Google" id="ProtNLM"/>
    </source>
</evidence>
<gene>
    <name evidence="2" type="ORF">GCM10022231_00920</name>
</gene>
<dbReference type="Proteomes" id="UP001418444">
    <property type="component" value="Unassembled WGS sequence"/>
</dbReference>